<keyword evidence="4" id="KW-1185">Reference proteome</keyword>
<sequence>MSSRQVALPFKKLSLDVILLILEMCSPLDLAELATSCPALRGILVAHPSIWNRVFANFARGACPAVPLYPKSLEATANCTPAAYARFIFGGGLCSWCKKPTTAIPLHFLLRLRACSGECMRAISSGGTLFIDTDNKYRDHPWGRWLLRLQEKGYGGWPVYSTAMIKNAGRELHQAFEVDHGRIMPNDELPFPFRNSQALFAVHKQRELSRPALTKNAVALEFWAAEYVKEKEAIKKRNLAFLRTLTKTHRIAFKSVMRCQTLEHVFECFNRDLTPMTLAVWTQHEKDILDEYESWRRSTQNTTRSPTDRAAATPSQPQDDSQPPTAKVICPHCSRHFLPANLSNHIIMKHEDVDPNVFAPAGKLHCMRCPRKYMRRLYTAETLLDHERTAHGHDMHTVTCPHCTDSDRRFEPLGLRDHIAAKHRESSGTGNEPSTRTTQPATTYSTTPQPSFFSLFSLDLLKAPLGLV</sequence>
<evidence type="ECO:0000256" key="2">
    <source>
        <dbReference type="SAM" id="SignalP"/>
    </source>
</evidence>
<feature type="signal peptide" evidence="2">
    <location>
        <begin position="1"/>
        <end position="31"/>
    </location>
</feature>
<reference evidence="3" key="1">
    <citation type="submission" date="2014-09" db="EMBL/GenBank/DDBJ databases">
        <title>Genome sequence of the luminous mushroom Mycena chlorophos for searching fungal bioluminescence genes.</title>
        <authorList>
            <person name="Tanaka Y."/>
            <person name="Kasuga D."/>
            <person name="Oba Y."/>
            <person name="Hase S."/>
            <person name="Sato K."/>
            <person name="Oba Y."/>
            <person name="Sakakibara Y."/>
        </authorList>
    </citation>
    <scope>NUCLEOTIDE SEQUENCE</scope>
</reference>
<proteinExistence type="predicted"/>
<evidence type="ECO:0000313" key="3">
    <source>
        <dbReference type="EMBL" id="GAT48499.1"/>
    </source>
</evidence>
<feature type="compositionally biased region" description="Low complexity" evidence="1">
    <location>
        <begin position="433"/>
        <end position="444"/>
    </location>
</feature>
<dbReference type="EMBL" id="DF844612">
    <property type="protein sequence ID" value="GAT48499.1"/>
    <property type="molecule type" value="Genomic_DNA"/>
</dbReference>
<gene>
    <name evidence="3" type="ORF">MCHLO_05893</name>
</gene>
<evidence type="ECO:0000313" key="4">
    <source>
        <dbReference type="Proteomes" id="UP000815677"/>
    </source>
</evidence>
<dbReference type="Proteomes" id="UP000815677">
    <property type="component" value="Unassembled WGS sequence"/>
</dbReference>
<evidence type="ECO:0000256" key="1">
    <source>
        <dbReference type="SAM" id="MobiDB-lite"/>
    </source>
</evidence>
<evidence type="ECO:0008006" key="5">
    <source>
        <dbReference type="Google" id="ProtNLM"/>
    </source>
</evidence>
<name>A0ABQ0LBI3_MYCCL</name>
<protein>
    <recommendedName>
        <fullName evidence="5">C2H2-type domain-containing protein</fullName>
    </recommendedName>
</protein>
<organism evidence="3 4">
    <name type="scientific">Mycena chlorophos</name>
    <name type="common">Agaric fungus</name>
    <name type="synonym">Agaricus chlorophos</name>
    <dbReference type="NCBI Taxonomy" id="658473"/>
    <lineage>
        <taxon>Eukaryota</taxon>
        <taxon>Fungi</taxon>
        <taxon>Dikarya</taxon>
        <taxon>Basidiomycota</taxon>
        <taxon>Agaricomycotina</taxon>
        <taxon>Agaricomycetes</taxon>
        <taxon>Agaricomycetidae</taxon>
        <taxon>Agaricales</taxon>
        <taxon>Marasmiineae</taxon>
        <taxon>Mycenaceae</taxon>
        <taxon>Mycena</taxon>
    </lineage>
</organism>
<feature type="chain" id="PRO_5047359127" description="C2H2-type domain-containing protein" evidence="2">
    <location>
        <begin position="32"/>
        <end position="468"/>
    </location>
</feature>
<feature type="region of interest" description="Disordered" evidence="1">
    <location>
        <begin position="297"/>
        <end position="326"/>
    </location>
</feature>
<feature type="region of interest" description="Disordered" evidence="1">
    <location>
        <begin position="422"/>
        <end position="444"/>
    </location>
</feature>
<accession>A0ABQ0LBI3</accession>
<feature type="compositionally biased region" description="Low complexity" evidence="1">
    <location>
        <begin position="314"/>
        <end position="324"/>
    </location>
</feature>
<keyword evidence="2" id="KW-0732">Signal</keyword>